<dbReference type="GO" id="GO:0016491">
    <property type="term" value="F:oxidoreductase activity"/>
    <property type="evidence" value="ECO:0007669"/>
    <property type="project" value="UniProtKB-KW"/>
</dbReference>
<dbReference type="STRING" id="641238.SAMN04490244_11429"/>
<dbReference type="InterPro" id="IPR023210">
    <property type="entry name" value="NADP_OxRdtase_dom"/>
</dbReference>
<dbReference type="Proteomes" id="UP000198885">
    <property type="component" value="Unassembled WGS sequence"/>
</dbReference>
<accession>A0A1H9WWW7</accession>
<dbReference type="EMBL" id="FOGU01000014">
    <property type="protein sequence ID" value="SES38440.1"/>
    <property type="molecule type" value="Genomic_DNA"/>
</dbReference>
<sequence length="346" mass="38103">MKMLPLGRTGLTVSEICLGTMTWGNQNTEADGHAQMDRAVEAGVNFIDTAEMYPTQPARAETLGRTEEIIGTWLKTRGRRDDIVLATKILGPSQMARDGKGITPDTVREAVDASLRRMQTDVIDLYQLHWPNRGSYHFRQIWSYDPSGQDTEATLAHMAEVMETLKALVAEGKIRHFGLSNDTVWGTMQWNAAAERIGGPRVDTIQNEYSLLCRTFDGDFAEMCVHDDVTLLAYSPLAAGLLTGKYQDGTVPDGSRMSLTPDLGGRKTERVFPAIAAYLDVARAHDMDPTQMALAFTRSRPFPTIPIIGATTMEQLETCLGAADITLSDDVLEDIAAVHKAHPMPY</sequence>
<dbReference type="Gene3D" id="3.20.20.100">
    <property type="entry name" value="NADP-dependent oxidoreductase domain"/>
    <property type="match status" value="1"/>
</dbReference>
<proteinExistence type="predicted"/>
<feature type="domain" description="NADP-dependent oxidoreductase" evidence="2">
    <location>
        <begin position="15"/>
        <end position="338"/>
    </location>
</feature>
<reference evidence="3 4" key="1">
    <citation type="submission" date="2016-10" db="EMBL/GenBank/DDBJ databases">
        <authorList>
            <person name="de Groot N.N."/>
        </authorList>
    </citation>
    <scope>NUCLEOTIDE SEQUENCE [LARGE SCALE GENOMIC DNA]</scope>
    <source>
        <strain evidence="3 4">DSM 23042</strain>
    </source>
</reference>
<keyword evidence="1" id="KW-0560">Oxidoreductase</keyword>
<keyword evidence="4" id="KW-1185">Reference proteome</keyword>
<name>A0A1H9WWW7_9RHOB</name>
<dbReference type="Pfam" id="PF00248">
    <property type="entry name" value="Aldo_ket_red"/>
    <property type="match status" value="1"/>
</dbReference>
<protein>
    <submittedName>
        <fullName evidence="3">Predicted oxidoreductase</fullName>
    </submittedName>
</protein>
<evidence type="ECO:0000259" key="2">
    <source>
        <dbReference type="Pfam" id="PF00248"/>
    </source>
</evidence>
<dbReference type="OrthoDB" id="9803483at2"/>
<dbReference type="InterPro" id="IPR050523">
    <property type="entry name" value="AKR_Detox_Biosynth"/>
</dbReference>
<gene>
    <name evidence="3" type="ORF">SAMN04490244_11429</name>
</gene>
<organism evidence="3 4">
    <name type="scientific">Tranquillimonas rosea</name>
    <dbReference type="NCBI Taxonomy" id="641238"/>
    <lineage>
        <taxon>Bacteria</taxon>
        <taxon>Pseudomonadati</taxon>
        <taxon>Pseudomonadota</taxon>
        <taxon>Alphaproteobacteria</taxon>
        <taxon>Rhodobacterales</taxon>
        <taxon>Roseobacteraceae</taxon>
        <taxon>Tranquillimonas</taxon>
    </lineage>
</organism>
<evidence type="ECO:0000313" key="3">
    <source>
        <dbReference type="EMBL" id="SES38440.1"/>
    </source>
</evidence>
<dbReference type="AlphaFoldDB" id="A0A1H9WWW7"/>
<dbReference type="InterPro" id="IPR036812">
    <property type="entry name" value="NAD(P)_OxRdtase_dom_sf"/>
</dbReference>
<evidence type="ECO:0000313" key="4">
    <source>
        <dbReference type="Proteomes" id="UP000198885"/>
    </source>
</evidence>
<dbReference type="SUPFAM" id="SSF51430">
    <property type="entry name" value="NAD(P)-linked oxidoreductase"/>
    <property type="match status" value="1"/>
</dbReference>
<dbReference type="PANTHER" id="PTHR43364:SF4">
    <property type="entry name" value="NAD(P)-LINKED OXIDOREDUCTASE SUPERFAMILY PROTEIN"/>
    <property type="match status" value="1"/>
</dbReference>
<dbReference type="PANTHER" id="PTHR43364">
    <property type="entry name" value="NADH-SPECIFIC METHYLGLYOXAL REDUCTASE-RELATED"/>
    <property type="match status" value="1"/>
</dbReference>
<dbReference type="CDD" id="cd19094">
    <property type="entry name" value="AKR_Tas-like"/>
    <property type="match status" value="1"/>
</dbReference>
<evidence type="ECO:0000256" key="1">
    <source>
        <dbReference type="ARBA" id="ARBA00023002"/>
    </source>
</evidence>
<dbReference type="RefSeq" id="WP_092696048.1">
    <property type="nucleotide sequence ID" value="NZ_FOGU01000014.1"/>
</dbReference>